<feature type="region of interest" description="Disordered" evidence="2">
    <location>
        <begin position="239"/>
        <end position="297"/>
    </location>
</feature>
<evidence type="ECO:0000256" key="1">
    <source>
        <dbReference type="ARBA" id="ARBA00022729"/>
    </source>
</evidence>
<dbReference type="InterPro" id="IPR007112">
    <property type="entry name" value="Expansin/allergen_DPBB_dom"/>
</dbReference>
<gene>
    <name evidence="6" type="ORF">H310_07199</name>
</gene>
<dbReference type="RefSeq" id="XP_008870764.1">
    <property type="nucleotide sequence ID" value="XM_008872542.1"/>
</dbReference>
<dbReference type="InterPro" id="IPR009009">
    <property type="entry name" value="RlpA-like_DPBB"/>
</dbReference>
<sequence>MVMRRWLNFVTLLALGAPSESFSGDVTAYSDKWEGGNCGFNTIAGDGRTFFAALNAPQWGDKMECGRCVRVRCTSATCIGRPAITVLITDQCPECKVGDLDLSIQSFKALTGRDPARYKIEWDFVECPVEFVNGGVEFDVKDGSNAYWWALQPRNFAQAIRSVELKAQGRDWTMLANPSSNNIDSFYFLKKDSEGLPLGPCQIRTTSTMGEALVESFDHLPTSGTLYGASQFSRVSAPLATLPPESPNPTSNQLPKSPNLPSTNVPSSKDSPANSPSTPLSTIATTLPPKETPLAPATTAKATGLPLCNPSTASYELKQGDGGFALQVYITEGPPSKKATWVVDVTASTDTAGYITGISDPWNCDWSRTDMTLHLTPLPTRPSFEGPNHVGVIGTATNTVALASITLTTKGEAPCSIPPVVGTNPIGFAASEKATEGPSAGAILGIAAACVGLVAAVIMVIRVRHQSRANPNTPGFGGMLTPIDFAVTTPVAVL</sequence>
<evidence type="ECO:0000256" key="3">
    <source>
        <dbReference type="SAM" id="Phobius"/>
    </source>
</evidence>
<evidence type="ECO:0000259" key="5">
    <source>
        <dbReference type="PROSITE" id="PS50842"/>
    </source>
</evidence>
<keyword evidence="3" id="KW-0472">Membrane</keyword>
<reference evidence="6" key="1">
    <citation type="submission" date="2013-12" db="EMBL/GenBank/DDBJ databases">
        <title>The Genome Sequence of Aphanomyces invadans NJM9701.</title>
        <authorList>
            <consortium name="The Broad Institute Genomics Platform"/>
            <person name="Russ C."/>
            <person name="Tyler B."/>
            <person name="van West P."/>
            <person name="Dieguez-Uribeondo J."/>
            <person name="Young S.K."/>
            <person name="Zeng Q."/>
            <person name="Gargeya S."/>
            <person name="Fitzgerald M."/>
            <person name="Abouelleil A."/>
            <person name="Alvarado L."/>
            <person name="Chapman S.B."/>
            <person name="Gainer-Dewar J."/>
            <person name="Goldberg J."/>
            <person name="Griggs A."/>
            <person name="Gujja S."/>
            <person name="Hansen M."/>
            <person name="Howarth C."/>
            <person name="Imamovic A."/>
            <person name="Ireland A."/>
            <person name="Larimer J."/>
            <person name="McCowan C."/>
            <person name="Murphy C."/>
            <person name="Pearson M."/>
            <person name="Poon T.W."/>
            <person name="Priest M."/>
            <person name="Roberts A."/>
            <person name="Saif S."/>
            <person name="Shea T."/>
            <person name="Sykes S."/>
            <person name="Wortman J."/>
            <person name="Nusbaum C."/>
            <person name="Birren B."/>
        </authorList>
    </citation>
    <scope>NUCLEOTIDE SEQUENCE [LARGE SCALE GENOMIC DNA]</scope>
    <source>
        <strain evidence="6">NJM9701</strain>
    </source>
</reference>
<dbReference type="InterPro" id="IPR051477">
    <property type="entry name" value="Expansin_CellWall"/>
</dbReference>
<evidence type="ECO:0000313" key="6">
    <source>
        <dbReference type="EMBL" id="ETW00629.1"/>
    </source>
</evidence>
<feature type="compositionally biased region" description="Low complexity" evidence="2">
    <location>
        <begin position="284"/>
        <end position="297"/>
    </location>
</feature>
<feature type="signal peptide" evidence="4">
    <location>
        <begin position="1"/>
        <end position="21"/>
    </location>
</feature>
<dbReference type="GeneID" id="20084249"/>
<feature type="compositionally biased region" description="Polar residues" evidence="2">
    <location>
        <begin position="248"/>
        <end position="283"/>
    </location>
</feature>
<dbReference type="VEuPathDB" id="FungiDB:H310_07199"/>
<dbReference type="Gene3D" id="2.40.40.10">
    <property type="entry name" value="RlpA-like domain"/>
    <property type="match status" value="1"/>
</dbReference>
<dbReference type="EMBL" id="KI913964">
    <property type="protein sequence ID" value="ETW00629.1"/>
    <property type="molecule type" value="Genomic_DNA"/>
</dbReference>
<feature type="domain" description="Expansin-like EG45" evidence="5">
    <location>
        <begin position="35"/>
        <end position="127"/>
    </location>
</feature>
<evidence type="ECO:0000256" key="2">
    <source>
        <dbReference type="SAM" id="MobiDB-lite"/>
    </source>
</evidence>
<feature type="chain" id="PRO_5001534883" description="Expansin-like EG45 domain-containing protein" evidence="4">
    <location>
        <begin position="22"/>
        <end position="494"/>
    </location>
</feature>
<accession>A0A024U300</accession>
<protein>
    <recommendedName>
        <fullName evidence="5">Expansin-like EG45 domain-containing protein</fullName>
    </recommendedName>
</protein>
<feature type="transmembrane region" description="Helical" evidence="3">
    <location>
        <begin position="440"/>
        <end position="461"/>
    </location>
</feature>
<evidence type="ECO:0000256" key="4">
    <source>
        <dbReference type="SAM" id="SignalP"/>
    </source>
</evidence>
<keyword evidence="3" id="KW-1133">Transmembrane helix</keyword>
<dbReference type="PANTHER" id="PTHR31836:SF21">
    <property type="entry name" value="EXPANSIN-LIKE PROTEIN 7"/>
    <property type="match status" value="1"/>
</dbReference>
<dbReference type="InterPro" id="IPR036908">
    <property type="entry name" value="RlpA-like_sf"/>
</dbReference>
<name>A0A024U300_9STRA</name>
<dbReference type="AlphaFoldDB" id="A0A024U300"/>
<keyword evidence="3" id="KW-0812">Transmembrane</keyword>
<organism evidence="6">
    <name type="scientific">Aphanomyces invadans</name>
    <dbReference type="NCBI Taxonomy" id="157072"/>
    <lineage>
        <taxon>Eukaryota</taxon>
        <taxon>Sar</taxon>
        <taxon>Stramenopiles</taxon>
        <taxon>Oomycota</taxon>
        <taxon>Saprolegniomycetes</taxon>
        <taxon>Saprolegniales</taxon>
        <taxon>Verrucalvaceae</taxon>
        <taxon>Aphanomyces</taxon>
    </lineage>
</organism>
<dbReference type="Pfam" id="PF03330">
    <property type="entry name" value="DPBB_1"/>
    <property type="match status" value="1"/>
</dbReference>
<dbReference type="InterPro" id="IPR036749">
    <property type="entry name" value="Expansin_CBD_sf"/>
</dbReference>
<keyword evidence="1 4" id="KW-0732">Signal</keyword>
<dbReference type="Gene3D" id="2.60.40.760">
    <property type="entry name" value="Expansin, cellulose-binding-like domain"/>
    <property type="match status" value="1"/>
</dbReference>
<dbReference type="SUPFAM" id="SSF49590">
    <property type="entry name" value="PHL pollen allergen"/>
    <property type="match status" value="1"/>
</dbReference>
<dbReference type="InterPro" id="IPR049818">
    <property type="entry name" value="Expansin_EXLX1-like"/>
</dbReference>
<dbReference type="OrthoDB" id="406505at2759"/>
<dbReference type="PROSITE" id="PS50842">
    <property type="entry name" value="EXPANSIN_EG45"/>
    <property type="match status" value="1"/>
</dbReference>
<proteinExistence type="predicted"/>
<dbReference type="SUPFAM" id="SSF50685">
    <property type="entry name" value="Barwin-like endoglucanases"/>
    <property type="match status" value="1"/>
</dbReference>
<dbReference type="STRING" id="157072.A0A024U300"/>
<dbReference type="PANTHER" id="PTHR31836">
    <property type="match status" value="1"/>
</dbReference>
<dbReference type="CDD" id="cd22271">
    <property type="entry name" value="DPBB_EXP_N-like"/>
    <property type="match status" value="1"/>
</dbReference>
<dbReference type="NCBIfam" id="NF041144">
    <property type="entry name" value="expansin_EXLX1"/>
    <property type="match status" value="1"/>
</dbReference>